<evidence type="ECO:0000313" key="2">
    <source>
        <dbReference type="Proteomes" id="UP000321479"/>
    </source>
</evidence>
<dbReference type="RefSeq" id="WP_147030998.1">
    <property type="nucleotide sequence ID" value="NZ_CP042436.1"/>
</dbReference>
<dbReference type="Proteomes" id="UP000321479">
    <property type="component" value="Chromosome"/>
</dbReference>
<proteinExistence type="predicted"/>
<dbReference type="AlphaFoldDB" id="A0A5B8UVR1"/>
<sequence>MGSHQQAGLGDQVPPVWEHVLIFFDQAGLPETEARRFYQHYQEMQWQGLKGGLIRNWKTKAQEWIWEIKLRNPYLRIK</sequence>
<protein>
    <submittedName>
        <fullName evidence="1">Uncharacterized protein</fullName>
    </submittedName>
</protein>
<accession>A0A5B8UVR1</accession>
<dbReference type="KEGG" id="mgin:FRZ54_07420"/>
<organism evidence="1 2">
    <name type="scientific">Mucilaginibacter ginsenosidivorans</name>
    <dbReference type="NCBI Taxonomy" id="398053"/>
    <lineage>
        <taxon>Bacteria</taxon>
        <taxon>Pseudomonadati</taxon>
        <taxon>Bacteroidota</taxon>
        <taxon>Sphingobacteriia</taxon>
        <taxon>Sphingobacteriales</taxon>
        <taxon>Sphingobacteriaceae</taxon>
        <taxon>Mucilaginibacter</taxon>
    </lineage>
</organism>
<dbReference type="EMBL" id="CP042436">
    <property type="protein sequence ID" value="QEC62421.1"/>
    <property type="molecule type" value="Genomic_DNA"/>
</dbReference>
<gene>
    <name evidence="1" type="ORF">FRZ54_07420</name>
</gene>
<name>A0A5B8UVR1_9SPHI</name>
<reference evidence="1 2" key="1">
    <citation type="journal article" date="2017" name="Curr. Microbiol.">
        <title>Mucilaginibacter ginsenosidivorans sp. nov., Isolated from Soil of Ginseng Field.</title>
        <authorList>
            <person name="Kim M.M."/>
            <person name="Siddiqi M.Z."/>
            <person name="Im W.T."/>
        </authorList>
    </citation>
    <scope>NUCLEOTIDE SEQUENCE [LARGE SCALE GENOMIC DNA]</scope>
    <source>
        <strain evidence="1 2">Gsoil 3017</strain>
    </source>
</reference>
<evidence type="ECO:0000313" key="1">
    <source>
        <dbReference type="EMBL" id="QEC62421.1"/>
    </source>
</evidence>
<dbReference type="OrthoDB" id="1442826at2"/>
<keyword evidence="2" id="KW-1185">Reference proteome</keyword>